<accession>A0A3Q9JIE8</accession>
<reference evidence="7" key="1">
    <citation type="submission" date="2018-06" db="EMBL/GenBank/DDBJ databases">
        <title>Complete genome of Pseudomonas insecticola strain QZS01.</title>
        <authorList>
            <person name="Wang J."/>
            <person name="Su Q."/>
        </authorList>
    </citation>
    <scope>NUCLEOTIDE SEQUENCE [LARGE SCALE GENOMIC DNA]</scope>
    <source>
        <strain evidence="7">QZS01</strain>
    </source>
</reference>
<dbReference type="PANTHER" id="PTHR31756">
    <property type="entry name" value="PYRUVATE, PHOSPHATE DIKINASE REGULATORY PROTEIN 1, CHLOROPLASTIC"/>
    <property type="match status" value="1"/>
</dbReference>
<evidence type="ECO:0000256" key="5">
    <source>
        <dbReference type="HAMAP-Rule" id="MF_01062"/>
    </source>
</evidence>
<dbReference type="GO" id="GO:0004674">
    <property type="term" value="F:protein serine/threonine kinase activity"/>
    <property type="evidence" value="ECO:0007669"/>
    <property type="project" value="UniProtKB-UniRule"/>
</dbReference>
<keyword evidence="4 5" id="KW-0418">Kinase</keyword>
<dbReference type="NCBIfam" id="NF003742">
    <property type="entry name" value="PRK05339.1"/>
    <property type="match status" value="1"/>
</dbReference>
<dbReference type="KEGG" id="emo:DM558_05335"/>
<keyword evidence="2 5" id="KW-0808">Transferase</keyword>
<dbReference type="RefSeq" id="WP_127162436.1">
    <property type="nucleotide sequence ID" value="NZ_CP029822.1"/>
</dbReference>
<keyword evidence="3 5" id="KW-0547">Nucleotide-binding</keyword>
<keyword evidence="7" id="KW-1185">Reference proteome</keyword>
<comment type="catalytic activity">
    <reaction evidence="5">
        <text>[pyruvate, water dikinase] + ADP = [pyruvate, water dikinase]-phosphate + AMP + H(+)</text>
        <dbReference type="Rhea" id="RHEA:46020"/>
        <dbReference type="Rhea" id="RHEA-COMP:11425"/>
        <dbReference type="Rhea" id="RHEA-COMP:11426"/>
        <dbReference type="ChEBI" id="CHEBI:15378"/>
        <dbReference type="ChEBI" id="CHEBI:43176"/>
        <dbReference type="ChEBI" id="CHEBI:68546"/>
        <dbReference type="ChEBI" id="CHEBI:456215"/>
        <dbReference type="ChEBI" id="CHEBI:456216"/>
        <dbReference type="EC" id="2.7.11.33"/>
    </reaction>
</comment>
<keyword evidence="1 5" id="KW-0723">Serine/threonine-protein kinase</keyword>
<dbReference type="Pfam" id="PF03618">
    <property type="entry name" value="Kinase-PPPase"/>
    <property type="match status" value="1"/>
</dbReference>
<dbReference type="EMBL" id="CP029822">
    <property type="protein sequence ID" value="AZS50233.1"/>
    <property type="molecule type" value="Genomic_DNA"/>
</dbReference>
<comment type="similarity">
    <text evidence="5">Belongs to the pyruvate, phosphate/water dikinase regulatory protein family. PSRP subfamily.</text>
</comment>
<sequence>MKRTVFFISDGTGITAEAIGHSLLSQFDGIELKMITKPYINSIEKAQLIVEQINQAAELDGVRPLVFETIVNQEVSQSLKKSNGFFLNIFSTFLSSLATELNTKATGSVGKTHSISNNYVDRIDAINFALDNDDGSRTRFYDRADIILVGVSRSGKTPSCLYMAMQYGIRAANYPITDEDLEEGKLPAPLRDYKHKLFGLTIDVDRLVSIRNERRSNSKYASYAQCQFETKEVEALFRRENIPSVNSTYYSVEEIAARILASQNITRRF</sequence>
<dbReference type="EC" id="2.7.11.33" evidence="5"/>
<dbReference type="InterPro" id="IPR005177">
    <property type="entry name" value="Kinase-pyrophosphorylase"/>
</dbReference>
<feature type="binding site" evidence="5">
    <location>
        <begin position="150"/>
        <end position="157"/>
    </location>
    <ligand>
        <name>ADP</name>
        <dbReference type="ChEBI" id="CHEBI:456216"/>
    </ligand>
</feature>
<evidence type="ECO:0000313" key="7">
    <source>
        <dbReference type="Proteomes" id="UP000273143"/>
    </source>
</evidence>
<proteinExistence type="inferred from homology"/>
<dbReference type="GO" id="GO:0016776">
    <property type="term" value="F:phosphotransferase activity, phosphate group as acceptor"/>
    <property type="evidence" value="ECO:0007669"/>
    <property type="project" value="UniProtKB-UniRule"/>
</dbReference>
<gene>
    <name evidence="6" type="ORF">DM558_05335</name>
</gene>
<comment type="function">
    <text evidence="5">Bifunctional serine/threonine kinase and phosphorylase involved in the regulation of the phosphoenolpyruvate synthase (PEPS) by catalyzing its phosphorylation/dephosphorylation.</text>
</comment>
<evidence type="ECO:0000256" key="4">
    <source>
        <dbReference type="ARBA" id="ARBA00022777"/>
    </source>
</evidence>
<evidence type="ECO:0000256" key="1">
    <source>
        <dbReference type="ARBA" id="ARBA00022527"/>
    </source>
</evidence>
<dbReference type="PANTHER" id="PTHR31756:SF3">
    <property type="entry name" value="PYRUVATE, PHOSPHATE DIKINASE REGULATORY PROTEIN 1, CHLOROPLASTIC"/>
    <property type="match status" value="1"/>
</dbReference>
<dbReference type="HAMAP" id="MF_01062">
    <property type="entry name" value="PSRP"/>
    <property type="match status" value="1"/>
</dbReference>
<protein>
    <recommendedName>
        <fullName evidence="5">Putative phosphoenolpyruvate synthase regulatory protein</fullName>
        <shortName evidence="5">PEP synthase regulatory protein</shortName>
        <shortName evidence="5">PSRP</shortName>
        <ecNumber evidence="5">2.7.11.33</ecNumber>
        <ecNumber evidence="5">2.7.4.28</ecNumber>
    </recommendedName>
    <alternativeName>
        <fullName evidence="5">Pyruvate, water dikinase regulatory protein</fullName>
    </alternativeName>
</protein>
<dbReference type="EC" id="2.7.4.28" evidence="5"/>
<dbReference type="AlphaFoldDB" id="A0A3Q9JIE8"/>
<organism evidence="6 7">
    <name type="scientific">Entomomonas moraniae</name>
    <dbReference type="NCBI Taxonomy" id="2213226"/>
    <lineage>
        <taxon>Bacteria</taxon>
        <taxon>Pseudomonadati</taxon>
        <taxon>Pseudomonadota</taxon>
        <taxon>Gammaproteobacteria</taxon>
        <taxon>Pseudomonadales</taxon>
        <taxon>Pseudomonadaceae</taxon>
        <taxon>Entomomonas</taxon>
    </lineage>
</organism>
<dbReference type="Proteomes" id="UP000273143">
    <property type="component" value="Chromosome"/>
</dbReference>
<evidence type="ECO:0000256" key="2">
    <source>
        <dbReference type="ARBA" id="ARBA00022679"/>
    </source>
</evidence>
<dbReference type="GO" id="GO:0043531">
    <property type="term" value="F:ADP binding"/>
    <property type="evidence" value="ECO:0007669"/>
    <property type="project" value="UniProtKB-UniRule"/>
</dbReference>
<evidence type="ECO:0000313" key="6">
    <source>
        <dbReference type="EMBL" id="AZS50233.1"/>
    </source>
</evidence>
<dbReference type="GO" id="GO:0005524">
    <property type="term" value="F:ATP binding"/>
    <property type="evidence" value="ECO:0007669"/>
    <property type="project" value="InterPro"/>
</dbReference>
<name>A0A3Q9JIE8_9GAMM</name>
<dbReference type="InterPro" id="IPR026530">
    <property type="entry name" value="PSRP"/>
</dbReference>
<comment type="catalytic activity">
    <reaction evidence="5">
        <text>[pyruvate, water dikinase]-phosphate + phosphate + H(+) = [pyruvate, water dikinase] + diphosphate</text>
        <dbReference type="Rhea" id="RHEA:48580"/>
        <dbReference type="Rhea" id="RHEA-COMP:11425"/>
        <dbReference type="Rhea" id="RHEA-COMP:11426"/>
        <dbReference type="ChEBI" id="CHEBI:15378"/>
        <dbReference type="ChEBI" id="CHEBI:33019"/>
        <dbReference type="ChEBI" id="CHEBI:43176"/>
        <dbReference type="ChEBI" id="CHEBI:43474"/>
        <dbReference type="ChEBI" id="CHEBI:68546"/>
        <dbReference type="EC" id="2.7.4.28"/>
    </reaction>
</comment>
<evidence type="ECO:0000256" key="3">
    <source>
        <dbReference type="ARBA" id="ARBA00022741"/>
    </source>
</evidence>